<gene>
    <name evidence="1" type="ORF">PPENT_87.1.T0250012</name>
</gene>
<comment type="caution">
    <text evidence="1">The sequence shown here is derived from an EMBL/GenBank/DDBJ whole genome shotgun (WGS) entry which is preliminary data.</text>
</comment>
<dbReference type="EMBL" id="CAJJDO010000025">
    <property type="protein sequence ID" value="CAD8153752.1"/>
    <property type="molecule type" value="Genomic_DNA"/>
</dbReference>
<protein>
    <submittedName>
        <fullName evidence="1">Uncharacterized protein</fullName>
    </submittedName>
</protein>
<reference evidence="1" key="1">
    <citation type="submission" date="2021-01" db="EMBL/GenBank/DDBJ databases">
        <authorList>
            <consortium name="Genoscope - CEA"/>
            <person name="William W."/>
        </authorList>
    </citation>
    <scope>NUCLEOTIDE SEQUENCE</scope>
</reference>
<dbReference type="AlphaFoldDB" id="A0A8S1TQL0"/>
<name>A0A8S1TQL0_9CILI</name>
<sequence length="248" mass="29088">MQRILKRGQKSILQSDQTDYYYVLTKKNGETHNCYIDNDNIFDTAKDTFKNCIKVLGHYFKSHNYEPLLIHILKKLGQGDRLSTKLLLIIGQSIPLSKKLFLGIDLRFREVGYLPNKQEIMMGTIYAPKQNASKYTLKSLTQTLYTTFQNKDSILTRRLTQQQQIKPQTVQDNNLHRFLKCLQHNLLMKILQNTKNTKVLKQNEIALLKLSHIKMLFINLYNIWKQILLLKTSTLRISQLPCIIQHQP</sequence>
<organism evidence="1 2">
    <name type="scientific">Paramecium pentaurelia</name>
    <dbReference type="NCBI Taxonomy" id="43138"/>
    <lineage>
        <taxon>Eukaryota</taxon>
        <taxon>Sar</taxon>
        <taxon>Alveolata</taxon>
        <taxon>Ciliophora</taxon>
        <taxon>Intramacronucleata</taxon>
        <taxon>Oligohymenophorea</taxon>
        <taxon>Peniculida</taxon>
        <taxon>Parameciidae</taxon>
        <taxon>Paramecium</taxon>
    </lineage>
</organism>
<proteinExistence type="predicted"/>
<evidence type="ECO:0000313" key="2">
    <source>
        <dbReference type="Proteomes" id="UP000689195"/>
    </source>
</evidence>
<keyword evidence="2" id="KW-1185">Reference proteome</keyword>
<accession>A0A8S1TQL0</accession>
<evidence type="ECO:0000313" key="1">
    <source>
        <dbReference type="EMBL" id="CAD8153752.1"/>
    </source>
</evidence>
<dbReference type="Proteomes" id="UP000689195">
    <property type="component" value="Unassembled WGS sequence"/>
</dbReference>